<proteinExistence type="inferred from homology"/>
<dbReference type="SUPFAM" id="SSF52833">
    <property type="entry name" value="Thioredoxin-like"/>
    <property type="match status" value="1"/>
</dbReference>
<protein>
    <submittedName>
        <fullName evidence="5">Putative conserved phosducin-like protein</fullName>
    </submittedName>
</protein>
<dbReference type="Gene3D" id="1.10.168.10">
    <property type="entry name" value="Phosducin, domain 2"/>
    <property type="match status" value="1"/>
</dbReference>
<feature type="compositionally biased region" description="Polar residues" evidence="3">
    <location>
        <begin position="36"/>
        <end position="47"/>
    </location>
</feature>
<dbReference type="PANTHER" id="PTHR46052">
    <property type="entry name" value="PHOSDUCIN-LIKE PROTEIN"/>
    <property type="match status" value="1"/>
</dbReference>
<dbReference type="Pfam" id="PF02114">
    <property type="entry name" value="Phosducin"/>
    <property type="match status" value="1"/>
</dbReference>
<feature type="domain" description="Phosducin" evidence="4">
    <location>
        <begin position="55"/>
        <end position="267"/>
    </location>
</feature>
<dbReference type="AlphaFoldDB" id="A0A6M2DLJ8"/>
<sequence>MLSLEDKILGNKNHNYCSSSEDEGDGDSDTEKASAAQPNDNLESSKGLTLKEPSKWTGQSANTGPKGVIKDWQRFKQLETEQRAQQEQERLDLIKSLSITCNSVADDEKQKELDEELEQLMDDEFILEYQKQRMKEMLSLNSNTITFGEVQSLNSQDDFLNAIDDENKAVTVIIHIFENNVKACKTMNSCLNTLAAEYNNVKFCKIVGSIAGLSRSFNNLGVPAILVYKNGQIMGNFVRISDDLGDDFPPSDVESFLIEHGLIEDKYCIPKIITETKSG</sequence>
<evidence type="ECO:0000259" key="4">
    <source>
        <dbReference type="Pfam" id="PF02114"/>
    </source>
</evidence>
<dbReference type="InterPro" id="IPR001200">
    <property type="entry name" value="Phosducin"/>
</dbReference>
<dbReference type="InterPro" id="IPR051499">
    <property type="entry name" value="Phosducin-like_reg"/>
</dbReference>
<reference evidence="5" key="1">
    <citation type="submission" date="2020-03" db="EMBL/GenBank/DDBJ databases">
        <title>Transcriptomic Profiling of the Digestive Tract of the Rat Flea, Xenopsylla cheopis, Following Blood Feeding and Infection with Yersinia pestis.</title>
        <authorList>
            <person name="Bland D.M."/>
            <person name="Martens C.A."/>
            <person name="Virtaneva K."/>
            <person name="Kanakabandi K."/>
            <person name="Long D."/>
            <person name="Rosenke R."/>
            <person name="Saturday G.A."/>
            <person name="Hoyt F.H."/>
            <person name="Bruno D.P."/>
            <person name="Ribeiro J.M.C."/>
            <person name="Hinnebusch J."/>
        </authorList>
    </citation>
    <scope>NUCLEOTIDE SEQUENCE</scope>
</reference>
<evidence type="ECO:0000256" key="3">
    <source>
        <dbReference type="SAM" id="MobiDB-lite"/>
    </source>
</evidence>
<dbReference type="InterPro" id="IPR023196">
    <property type="entry name" value="Phosducin_N_dom_sf"/>
</dbReference>
<name>A0A6M2DLJ8_XENCH</name>
<dbReference type="EMBL" id="GIIL01003118">
    <property type="protein sequence ID" value="NOV46844.1"/>
    <property type="molecule type" value="Transcribed_RNA"/>
</dbReference>
<feature type="region of interest" description="Disordered" evidence="3">
    <location>
        <begin position="1"/>
        <end position="68"/>
    </location>
</feature>
<dbReference type="InterPro" id="IPR036249">
    <property type="entry name" value="Thioredoxin-like_sf"/>
</dbReference>
<dbReference type="GO" id="GO:0008277">
    <property type="term" value="P:regulation of G protein-coupled receptor signaling pathway"/>
    <property type="evidence" value="ECO:0007669"/>
    <property type="project" value="InterPro"/>
</dbReference>
<evidence type="ECO:0000256" key="2">
    <source>
        <dbReference type="ARBA" id="ARBA00022553"/>
    </source>
</evidence>
<organism evidence="5">
    <name type="scientific">Xenopsylla cheopis</name>
    <name type="common">Oriental rat flea</name>
    <name type="synonym">Pulex cheopis</name>
    <dbReference type="NCBI Taxonomy" id="163159"/>
    <lineage>
        <taxon>Eukaryota</taxon>
        <taxon>Metazoa</taxon>
        <taxon>Ecdysozoa</taxon>
        <taxon>Arthropoda</taxon>
        <taxon>Hexapoda</taxon>
        <taxon>Insecta</taxon>
        <taxon>Pterygota</taxon>
        <taxon>Neoptera</taxon>
        <taxon>Endopterygota</taxon>
        <taxon>Siphonaptera</taxon>
        <taxon>Pulicidae</taxon>
        <taxon>Xenopsyllinae</taxon>
        <taxon>Xenopsylla</taxon>
    </lineage>
</organism>
<dbReference type="PRINTS" id="PR00677">
    <property type="entry name" value="PHOSDUCIN"/>
</dbReference>
<dbReference type="Gene3D" id="3.40.30.10">
    <property type="entry name" value="Glutaredoxin"/>
    <property type="match status" value="1"/>
</dbReference>
<dbReference type="PANTHER" id="PTHR46052:SF1">
    <property type="entry name" value="PHOSDUCIN-LIKE PROTEIN"/>
    <property type="match status" value="1"/>
</dbReference>
<keyword evidence="2" id="KW-0597">Phosphoprotein</keyword>
<accession>A0A6M2DLJ8</accession>
<comment type="similarity">
    <text evidence="1">Belongs to the phosducin family.</text>
</comment>
<dbReference type="InterPro" id="IPR024253">
    <property type="entry name" value="Phosducin_thioredoxin-like_dom"/>
</dbReference>
<evidence type="ECO:0000256" key="1">
    <source>
        <dbReference type="ARBA" id="ARBA00009686"/>
    </source>
</evidence>
<dbReference type="CDD" id="cd02987">
    <property type="entry name" value="Phd_like_Phd"/>
    <property type="match status" value="1"/>
</dbReference>
<evidence type="ECO:0000313" key="5">
    <source>
        <dbReference type="EMBL" id="NOV46844.1"/>
    </source>
</evidence>